<proteinExistence type="inferred from homology"/>
<dbReference type="GO" id="GO:0004856">
    <property type="term" value="F:D-xylulokinase activity"/>
    <property type="evidence" value="ECO:0007669"/>
    <property type="project" value="UniProtKB-UniRule"/>
</dbReference>
<dbReference type="InterPro" id="IPR018485">
    <property type="entry name" value="FGGY_C"/>
</dbReference>
<evidence type="ECO:0000256" key="6">
    <source>
        <dbReference type="ARBA" id="ARBA00048885"/>
    </source>
</evidence>
<dbReference type="GO" id="GO:0005524">
    <property type="term" value="F:ATP binding"/>
    <property type="evidence" value="ECO:0007669"/>
    <property type="project" value="UniProtKB-UniRule"/>
</dbReference>
<gene>
    <name evidence="10" type="ORF">TI39_contig598g00033</name>
</gene>
<dbReference type="STRING" id="1047168.A0A0F4GHF3"/>
<evidence type="ECO:0000256" key="3">
    <source>
        <dbReference type="ARBA" id="ARBA00022679"/>
    </source>
</evidence>
<evidence type="ECO:0000313" key="10">
    <source>
        <dbReference type="EMBL" id="KJX96821.1"/>
    </source>
</evidence>
<feature type="domain" description="Carbohydrate kinase FGGY N-terminal" evidence="8">
    <location>
        <begin position="145"/>
        <end position="301"/>
    </location>
</feature>
<dbReference type="PANTHER" id="PTHR10196:SF57">
    <property type="entry name" value="XYLULOSE KINASE"/>
    <property type="match status" value="1"/>
</dbReference>
<comment type="similarity">
    <text evidence="1 7">Belongs to the FGGY kinase family.</text>
</comment>
<comment type="caution">
    <text evidence="10">The sequence shown here is derived from an EMBL/GenBank/DDBJ whole genome shotgun (WGS) entry which is preliminary data.</text>
</comment>
<dbReference type="EMBL" id="LAFY01000590">
    <property type="protein sequence ID" value="KJX96821.1"/>
    <property type="molecule type" value="Genomic_DNA"/>
</dbReference>
<keyword evidence="11" id="KW-1185">Reference proteome</keyword>
<dbReference type="GO" id="GO:0005829">
    <property type="term" value="C:cytosol"/>
    <property type="evidence" value="ECO:0007669"/>
    <property type="project" value="TreeGrafter"/>
</dbReference>
<dbReference type="FunFam" id="3.30.420.40:FF:000118">
    <property type="entry name" value="Xylulose kinase 2"/>
    <property type="match status" value="1"/>
</dbReference>
<dbReference type="OrthoDB" id="1728974at2759"/>
<keyword evidence="3 7" id="KW-0808">Transferase</keyword>
<comment type="catalytic activity">
    <reaction evidence="6 7">
        <text>D-xylulose + ATP = D-xylulose 5-phosphate + ADP + H(+)</text>
        <dbReference type="Rhea" id="RHEA:10964"/>
        <dbReference type="ChEBI" id="CHEBI:15378"/>
        <dbReference type="ChEBI" id="CHEBI:17140"/>
        <dbReference type="ChEBI" id="CHEBI:30616"/>
        <dbReference type="ChEBI" id="CHEBI:57737"/>
        <dbReference type="ChEBI" id="CHEBI:456216"/>
        <dbReference type="EC" id="2.7.1.17"/>
    </reaction>
</comment>
<evidence type="ECO:0000256" key="5">
    <source>
        <dbReference type="ARBA" id="ARBA00025184"/>
    </source>
</evidence>
<comment type="function">
    <text evidence="5 7">Highly specific D-xylulose kinase which participates in the catabolism of xylose. Xylose is a major component of hemicelluloses such as xylan. Most fungi utilize D-xylose via three enzymatic reactions, xylose reductase (XR), xylitol dehydrogenase (XDH), and xylulokinase, to form xylulose 5-phosphate, which enters pentose phosphate pathway.</text>
</comment>
<dbReference type="InterPro" id="IPR042024">
    <property type="entry name" value="D-XK_euk"/>
</dbReference>
<dbReference type="EC" id="2.7.1.17" evidence="7"/>
<accession>A0A0F4GHF3</accession>
<dbReference type="InterPro" id="IPR018484">
    <property type="entry name" value="FGGY_N"/>
</dbReference>
<dbReference type="PANTHER" id="PTHR10196">
    <property type="entry name" value="SUGAR KINASE"/>
    <property type="match status" value="1"/>
</dbReference>
<organism evidence="10 11">
    <name type="scientific">Zymoseptoria brevis</name>
    <dbReference type="NCBI Taxonomy" id="1047168"/>
    <lineage>
        <taxon>Eukaryota</taxon>
        <taxon>Fungi</taxon>
        <taxon>Dikarya</taxon>
        <taxon>Ascomycota</taxon>
        <taxon>Pezizomycotina</taxon>
        <taxon>Dothideomycetes</taxon>
        <taxon>Dothideomycetidae</taxon>
        <taxon>Mycosphaerellales</taxon>
        <taxon>Mycosphaerellaceae</taxon>
        <taxon>Zymoseptoria</taxon>
    </lineage>
</organism>
<dbReference type="SUPFAM" id="SSF53067">
    <property type="entry name" value="Actin-like ATPase domain"/>
    <property type="match status" value="2"/>
</dbReference>
<dbReference type="Pfam" id="PF02782">
    <property type="entry name" value="FGGY_C"/>
    <property type="match status" value="1"/>
</dbReference>
<keyword evidence="2 7" id="KW-0859">Xylose metabolism</keyword>
<evidence type="ECO:0000256" key="2">
    <source>
        <dbReference type="ARBA" id="ARBA00022629"/>
    </source>
</evidence>
<dbReference type="Pfam" id="PF00370">
    <property type="entry name" value="FGGY_N"/>
    <property type="match status" value="1"/>
</dbReference>
<evidence type="ECO:0000256" key="1">
    <source>
        <dbReference type="ARBA" id="ARBA00009156"/>
    </source>
</evidence>
<dbReference type="Proteomes" id="UP000033647">
    <property type="component" value="Unassembled WGS sequence"/>
</dbReference>
<evidence type="ECO:0000256" key="7">
    <source>
        <dbReference type="RuleBase" id="RU367058"/>
    </source>
</evidence>
<dbReference type="Gene3D" id="3.30.420.40">
    <property type="match status" value="2"/>
</dbReference>
<dbReference type="CDD" id="cd07776">
    <property type="entry name" value="ASKHA_NBD_FGGY_SpXK-like"/>
    <property type="match status" value="1"/>
</dbReference>
<keyword evidence="4 7" id="KW-0418">Kinase</keyword>
<protein>
    <recommendedName>
        <fullName evidence="7">Xylulose kinase</fullName>
        <ecNumber evidence="7">2.7.1.17</ecNumber>
    </recommendedName>
</protein>
<evidence type="ECO:0000259" key="9">
    <source>
        <dbReference type="Pfam" id="PF02782"/>
    </source>
</evidence>
<evidence type="ECO:0000313" key="11">
    <source>
        <dbReference type="Proteomes" id="UP000033647"/>
    </source>
</evidence>
<name>A0A0F4GHF3_9PEZI</name>
<sequence length="594" mass="64543">MAGGATNGSQGFDLSTQQLKGLVVSSDLKLIHEAKVDFDQDLGKKYGIEKGVLTNPSEGEVFAPPAMWLEALDLVLDRLKEAGLDFGRVKGVSGAGMQHGTVFWSKHAESLLANLDAGQPLVGQLDAEVESGRRGAFAHPMSPNWQDASTQEQCDAFDVELGDKETLANVTGSKAHHRFSGPQIMRYRTKHAEHYEQTARISLVSSFLASVLLGNVAPIDISDVTGTNLWDLDKAAWDRKLVALAAGGEDKADELLTKLGDVSTDGGKTFGTISNYFVNRYGFAQDCNIIPFTGDNPATILALPLRAGDAMVSLGTSTTFLMSTSQYKPDPAYHFMNHPTTPGLYMFMLCYKNGGLAREQIRDQLDPSAKWDNFDSIALSTAPVSQSADGEPMRIGLYFPRPEIVPNLPSGQWRFSYNPSTDSLDEVSSDFLPDDARNIIESQMLSLRLRSHNLVHAGKDPKSGETLPAQPRRVYLVGGGSANPAIAKICGEVLGGVEGVFKLDIGGNACALGAAYKAVWGCERKGGESFEDLIGERWDEASFVKRVADGYTKGVFEKYGEAVKGFEKMEQIVLKKEGELLDQRRGELMYPPNK</sequence>
<evidence type="ECO:0000259" key="8">
    <source>
        <dbReference type="Pfam" id="PF00370"/>
    </source>
</evidence>
<dbReference type="AlphaFoldDB" id="A0A0F4GHF3"/>
<dbReference type="InterPro" id="IPR043129">
    <property type="entry name" value="ATPase_NBD"/>
</dbReference>
<reference evidence="10 11" key="1">
    <citation type="submission" date="2015-03" db="EMBL/GenBank/DDBJ databases">
        <title>RNA-seq based gene annotation and comparative genomics of four Zymoseptoria species reveal species-specific pathogenicity related genes and transposable element activity.</title>
        <authorList>
            <person name="Grandaubert J."/>
            <person name="Bhattacharyya A."/>
            <person name="Stukenbrock E.H."/>
        </authorList>
    </citation>
    <scope>NUCLEOTIDE SEQUENCE [LARGE SCALE GENOMIC DNA]</scope>
    <source>
        <strain evidence="10 11">Zb18110</strain>
    </source>
</reference>
<evidence type="ECO:0000256" key="4">
    <source>
        <dbReference type="ARBA" id="ARBA00022777"/>
    </source>
</evidence>
<keyword evidence="7" id="KW-0547">Nucleotide-binding</keyword>
<keyword evidence="7" id="KW-0119">Carbohydrate metabolism</keyword>
<keyword evidence="7" id="KW-0067">ATP-binding</keyword>
<dbReference type="GO" id="GO:0042732">
    <property type="term" value="P:D-xylose metabolic process"/>
    <property type="evidence" value="ECO:0007669"/>
    <property type="project" value="UniProtKB-UniRule"/>
</dbReference>
<feature type="domain" description="Carbohydrate kinase FGGY C-terminal" evidence="9">
    <location>
        <begin position="310"/>
        <end position="521"/>
    </location>
</feature>
<dbReference type="GO" id="GO:0005998">
    <property type="term" value="P:xylulose catabolic process"/>
    <property type="evidence" value="ECO:0007669"/>
    <property type="project" value="EnsemblFungi"/>
</dbReference>